<feature type="chain" id="PRO_5047130714" evidence="2">
    <location>
        <begin position="19"/>
        <end position="559"/>
    </location>
</feature>
<dbReference type="PROSITE" id="PS51257">
    <property type="entry name" value="PROKAR_LIPOPROTEIN"/>
    <property type="match status" value="1"/>
</dbReference>
<sequence>MRTGLRFAAVCRMNIIHAARRLALVALASLALSGCETLTNMATSVRDAFAPAPQSDAAVEAPPAPGTSVADSSAGPADESAEDPLAPGFLHFVLPDSPWGTEGWRFEALAAKSTAGFIPLQSDARLGYHLKLTLWPDQYQVRVSLRGDTRLSQWVTVEAGRHTVIHVDLGVVTDDVLVLHGEDALKRLAESLALSRDLGLAQTFSPFRLIFDGGLEGRWHGPRSDGQARGTGRLELFRAQSRVARLENAQALPGARSGFEGVPVFDDGRQVAGRWQGRSLAEGSVMRFPDGRVFQGGYTGTEPDTGKLTLTDGRTWTGKVSNGQPTGNGDLTLPDGTVVHDVPGIDESAFDGEYECTAPSGRAVNCAYFEGERQASLAQYKRRDKARQAATAREVAQARELAEVARQTQPASRTDPMSKQGLAAAVAAAQENQARHQDAPAVDGKLDRPQLSNAAPAASGCARVEGRFSTTTGLSKVSFDAGGRGHFWQKTYGGARAYTFDVDFRWTSTDSKMTFDYDEAVYRDAAGNEMQRTRMPGGTVACSYDGRELSIGGVSYFRL</sequence>
<dbReference type="EMBL" id="JGWH01000128">
    <property type="protein sequence ID" value="KCV32858.1"/>
    <property type="molecule type" value="Genomic_DNA"/>
</dbReference>
<evidence type="ECO:0000256" key="2">
    <source>
        <dbReference type="SAM" id="SignalP"/>
    </source>
</evidence>
<keyword evidence="4" id="KW-1185">Reference proteome</keyword>
<accession>A0ABR4RBI9</accession>
<feature type="region of interest" description="Disordered" evidence="1">
    <location>
        <begin position="53"/>
        <end position="81"/>
    </location>
</feature>
<dbReference type="Proteomes" id="UP000025756">
    <property type="component" value="Unassembled WGS sequence"/>
</dbReference>
<name>A0ABR4RBI9_BORBO</name>
<keyword evidence="3" id="KW-0449">Lipoprotein</keyword>
<keyword evidence="2" id="KW-0732">Signal</keyword>
<organism evidence="3 4">
    <name type="scientific">Bordetella bronchiseptica 00-P-2796</name>
    <dbReference type="NCBI Taxonomy" id="1331199"/>
    <lineage>
        <taxon>Bacteria</taxon>
        <taxon>Pseudomonadati</taxon>
        <taxon>Pseudomonadota</taxon>
        <taxon>Betaproteobacteria</taxon>
        <taxon>Burkholderiales</taxon>
        <taxon>Alcaligenaceae</taxon>
        <taxon>Bordetella</taxon>
    </lineage>
</organism>
<evidence type="ECO:0000313" key="4">
    <source>
        <dbReference type="Proteomes" id="UP000025756"/>
    </source>
</evidence>
<proteinExistence type="predicted"/>
<protein>
    <submittedName>
        <fullName evidence="3">Lipoprotein</fullName>
    </submittedName>
</protein>
<evidence type="ECO:0000256" key="1">
    <source>
        <dbReference type="SAM" id="MobiDB-lite"/>
    </source>
</evidence>
<reference evidence="3 4" key="1">
    <citation type="submission" date="2014-03" db="EMBL/GenBank/DDBJ databases">
        <title>Genome sequence of Bordetella bronchiseptica.</title>
        <authorList>
            <person name="Harvill E."/>
            <person name="Goodfield L.L."/>
            <person name="Ivanov Y.V."/>
            <person name="Meyer J.A."/>
            <person name="Muse S.J."/>
            <person name="Jacobs N."/>
            <person name="Bendor L."/>
            <person name="Smallridge W.E."/>
            <person name="Brinkac L.M."/>
            <person name="Sanka R."/>
            <person name="Kim M."/>
            <person name="Losada L."/>
        </authorList>
    </citation>
    <scope>NUCLEOTIDE SEQUENCE [LARGE SCALE GENOMIC DNA]</scope>
    <source>
        <strain evidence="3 4">00-P-2796</strain>
    </source>
</reference>
<gene>
    <name evidence="3" type="ORF">L490_3960</name>
</gene>
<comment type="caution">
    <text evidence="3">The sequence shown here is derived from an EMBL/GenBank/DDBJ whole genome shotgun (WGS) entry which is preliminary data.</text>
</comment>
<evidence type="ECO:0000313" key="3">
    <source>
        <dbReference type="EMBL" id="KCV32858.1"/>
    </source>
</evidence>
<feature type="signal peptide" evidence="2">
    <location>
        <begin position="1"/>
        <end position="18"/>
    </location>
</feature>